<dbReference type="AlphaFoldDB" id="A0AAF0I3F7"/>
<feature type="domain" description="HIT" evidence="5">
    <location>
        <begin position="26"/>
        <end position="133"/>
    </location>
</feature>
<dbReference type="CDD" id="cd01275">
    <property type="entry name" value="FHIT"/>
    <property type="match status" value="1"/>
</dbReference>
<dbReference type="GO" id="GO:0000166">
    <property type="term" value="F:nucleotide binding"/>
    <property type="evidence" value="ECO:0007669"/>
    <property type="project" value="UniProtKB-KW"/>
</dbReference>
<dbReference type="PROSITE" id="PS51084">
    <property type="entry name" value="HIT_2"/>
    <property type="match status" value="1"/>
</dbReference>
<dbReference type="Pfam" id="PF01230">
    <property type="entry name" value="HIT"/>
    <property type="match status" value="1"/>
</dbReference>
<dbReference type="RefSeq" id="WP_330931294.1">
    <property type="nucleotide sequence ID" value="NZ_CP119075.1"/>
</dbReference>
<gene>
    <name evidence="6" type="ORF">PXH66_04490</name>
</gene>
<evidence type="ECO:0000259" key="5">
    <source>
        <dbReference type="PROSITE" id="PS51084"/>
    </source>
</evidence>
<feature type="binding site" evidence="3">
    <location>
        <position position="122"/>
    </location>
    <ligand>
        <name>substrate</name>
    </ligand>
</feature>
<protein>
    <submittedName>
        <fullName evidence="6">HIT domain-containing protein</fullName>
    </submittedName>
</protein>
<name>A0AAF0I3F7_9BACT</name>
<dbReference type="PANTHER" id="PTHR42997">
    <property type="entry name" value="HIT FAMILY HYDROLASE"/>
    <property type="match status" value="1"/>
</dbReference>
<dbReference type="Gene3D" id="3.30.428.10">
    <property type="entry name" value="HIT-like"/>
    <property type="match status" value="1"/>
</dbReference>
<dbReference type="KEGG" id="slom:PXH66_04490"/>
<dbReference type="SUPFAM" id="SSF54197">
    <property type="entry name" value="HIT-like"/>
    <property type="match status" value="1"/>
</dbReference>
<evidence type="ECO:0000256" key="3">
    <source>
        <dbReference type="PIRSR" id="PIRSR639383-2"/>
    </source>
</evidence>
<evidence type="ECO:0000313" key="6">
    <source>
        <dbReference type="EMBL" id="WED66104.1"/>
    </source>
</evidence>
<accession>A0AAF0I3F7</accession>
<sequence length="165" mass="18400">MDQLHAYWRMEYISAPRFPKTDRPFTDLPLLGDDRAAFIVHRTELSYLMLNRFPYNPGHLLAIPFREVNELEDLTPEESADLMALIIFGKRIVSAALNPDGFNVGFNLGSAAGGSIPHLHGHIVPRWNGDTNFMPVLGQTRTLPQALESTWEKLAETAAALSAQS</sequence>
<dbReference type="InterPro" id="IPR011146">
    <property type="entry name" value="HIT-like"/>
</dbReference>
<feature type="active site" description="Tele-AMP-histidine intermediate" evidence="2">
    <location>
        <position position="120"/>
    </location>
</feature>
<evidence type="ECO:0000313" key="7">
    <source>
        <dbReference type="Proteomes" id="UP001218638"/>
    </source>
</evidence>
<keyword evidence="7" id="KW-1185">Reference proteome</keyword>
<keyword evidence="1" id="KW-0547">Nucleotide-binding</keyword>
<feature type="binding site" evidence="3">
    <location>
        <position position="51"/>
    </location>
    <ligand>
        <name>substrate</name>
    </ligand>
</feature>
<dbReference type="InterPro" id="IPR052908">
    <property type="entry name" value="AP-4-A_phosphorylase"/>
</dbReference>
<dbReference type="PANTHER" id="PTHR42997:SF1">
    <property type="entry name" value="AP-4-A PHOSPHORYLASE"/>
    <property type="match status" value="1"/>
</dbReference>
<reference evidence="6" key="1">
    <citation type="submission" date="2023-03" db="EMBL/GenBank/DDBJ databases">
        <title>Lomoglobus Profundus gen. nov., sp. nov., a novel member of the phylum Verrucomicrobia, isolated from deep-marine sediment of South China Sea.</title>
        <authorList>
            <person name="Ahmad T."/>
            <person name="Ishaq S.E."/>
            <person name="Wang F."/>
        </authorList>
    </citation>
    <scope>NUCLEOTIDE SEQUENCE</scope>
    <source>
        <strain evidence="6">LMO-M01</strain>
    </source>
</reference>
<evidence type="ECO:0000256" key="2">
    <source>
        <dbReference type="PIRSR" id="PIRSR639383-1"/>
    </source>
</evidence>
<dbReference type="InterPro" id="IPR039383">
    <property type="entry name" value="FHIT"/>
</dbReference>
<proteinExistence type="predicted"/>
<dbReference type="GO" id="GO:0003824">
    <property type="term" value="F:catalytic activity"/>
    <property type="evidence" value="ECO:0007669"/>
    <property type="project" value="InterPro"/>
</dbReference>
<feature type="short sequence motif" description="Histidine triad motif" evidence="4">
    <location>
        <begin position="118"/>
        <end position="122"/>
    </location>
</feature>
<dbReference type="InterPro" id="IPR036265">
    <property type="entry name" value="HIT-like_sf"/>
</dbReference>
<dbReference type="EMBL" id="CP119075">
    <property type="protein sequence ID" value="WED66104.1"/>
    <property type="molecule type" value="Genomic_DNA"/>
</dbReference>
<organism evidence="6 7">
    <name type="scientific">Synoicihabitans lomoniglobus</name>
    <dbReference type="NCBI Taxonomy" id="2909285"/>
    <lineage>
        <taxon>Bacteria</taxon>
        <taxon>Pseudomonadati</taxon>
        <taxon>Verrucomicrobiota</taxon>
        <taxon>Opitutia</taxon>
        <taxon>Opitutales</taxon>
        <taxon>Opitutaceae</taxon>
        <taxon>Synoicihabitans</taxon>
    </lineage>
</organism>
<evidence type="ECO:0000256" key="4">
    <source>
        <dbReference type="PROSITE-ProRule" id="PRU00464"/>
    </source>
</evidence>
<evidence type="ECO:0000256" key="1">
    <source>
        <dbReference type="ARBA" id="ARBA00022741"/>
    </source>
</evidence>
<dbReference type="Proteomes" id="UP001218638">
    <property type="component" value="Chromosome"/>
</dbReference>